<evidence type="ECO:0000313" key="4">
    <source>
        <dbReference type="EMBL" id="KAG0580237.1"/>
    </source>
</evidence>
<sequence length="1201" mass="133993">MAPLLRLTDVRAFVWHVGARYYASRGVAAGCRGGRVRIWVHSPLQGSRNWTRGGVRLCSATTATSPVGAAAVPALPRALAKPVVGDVWAEPESWVVFSDLHLSRRTCDVCLEVLQAVHAAAVARKAGIVFLGDFWHSRGALPVELLNMAIMELRSWQCPAIFIPGNHDQVNLEGQVHALQVLEAANPYIKVLSSPVEYMGALWLPFRRDHSLIEKAVQQHGQIHAIFAHLDIVGAFLNEASQAKEGIEPSVFPQDVPVYTGHYHKPHVVKGTRIEYVGSPYQVSAGECEQTKRFLVLDKQWQNILEAHLEQPSSIRIALHSRCFKDYLSCLRFQKIGEIPLDIGPRHFIITQDEKAPSEIFKNIQEGDRVRWHLPSSTLDDSVKLELEKLQARGVSVDTVFPIVAFKQRIKEAENLDIFGLFELYAQSVEMNDNVVKMATDMLRSLNLPAKLIQRPQVRCELKCVELEGFGAFLSPATYPLAERSVRIVSGKNLDSMGADSNGAGKTTLVMAPLWALTGSTDPRPDSARGLPSAEVVHHAAKRARVRVDGTINGKPFTVERTTGRKASLTFIYDEEDLTCQEIRMTQFRIDELIDTSVLYRTVFQGQHGGGGLLEASDREFKEELSKFMAMEVWMAAKEHSAKVLRNKKTEVEQVEGALEQLGKQYEQLQKKVGVCMQRSQDWEVARCNKVTAIETELRTTKEALQASDASFANTYSEVSSTMAVWETLRKELEQALKDGMESWSLPIRNTESQQATANISFERLLQKQAEFSQQVRMVEASIIKKEQALIAFQENVTRSVVCDKCLQPIDAVHSSQSLSQLKTDLATTSDEREHILKELKHTESEVKKIRKAMDLEKKAREMEAAKEKQMQMAFKQTSTKILSQLNRIRQHVSAAQMALNIAGPLVRASSEDICAASSSTEWLDGLAVDEVAEGKSEEFTKRERNFLGVIQKLQADVHSRLSIEKSIKELEIKYHSAKEERNRYEAEYDVLSTLCLKAGTEYQEMKEQISSRREEAGWLKEIDTAFGLTGVQSYILEGALADVQERTARYLEMLSGGSLGLLLRPTKVTKSSKSTVEAIDKVAVVRLSNGILENRSLRQLSGGERRRMALALALGYSEFASQRGGIHCNLLVLDEVLQHLDGEGQARVVAMLKGLPQTTVLVVSQAHSLLAGTFDLVDWVIKQRDNATVEIAEESLVQAV</sequence>
<dbReference type="InterPro" id="IPR029052">
    <property type="entry name" value="Metallo-depent_PP-like"/>
</dbReference>
<organism evidence="4 5">
    <name type="scientific">Ceratodon purpureus</name>
    <name type="common">Fire moss</name>
    <name type="synonym">Dicranum purpureum</name>
    <dbReference type="NCBI Taxonomy" id="3225"/>
    <lineage>
        <taxon>Eukaryota</taxon>
        <taxon>Viridiplantae</taxon>
        <taxon>Streptophyta</taxon>
        <taxon>Embryophyta</taxon>
        <taxon>Bryophyta</taxon>
        <taxon>Bryophytina</taxon>
        <taxon>Bryopsida</taxon>
        <taxon>Dicranidae</taxon>
        <taxon>Pseudoditrichales</taxon>
        <taxon>Ditrichaceae</taxon>
        <taxon>Ceratodon</taxon>
    </lineage>
</organism>
<dbReference type="PANTHER" id="PTHR32114:SF2">
    <property type="entry name" value="ABC TRANSPORTER ABCH.3"/>
    <property type="match status" value="1"/>
</dbReference>
<feature type="coiled-coil region" evidence="1">
    <location>
        <begin position="645"/>
        <end position="672"/>
    </location>
</feature>
<comment type="caution">
    <text evidence="4">The sequence shown here is derived from an EMBL/GenBank/DDBJ whole genome shotgun (WGS) entry which is preliminary data.</text>
</comment>
<dbReference type="SUPFAM" id="SSF56300">
    <property type="entry name" value="Metallo-dependent phosphatases"/>
    <property type="match status" value="1"/>
</dbReference>
<evidence type="ECO:0000313" key="5">
    <source>
        <dbReference type="Proteomes" id="UP000822688"/>
    </source>
</evidence>
<proteinExistence type="predicted"/>
<gene>
    <name evidence="4" type="ORF">KC19_4G159000</name>
</gene>
<evidence type="ECO:0000256" key="1">
    <source>
        <dbReference type="SAM" id="Coils"/>
    </source>
</evidence>
<dbReference type="InterPro" id="IPR027417">
    <property type="entry name" value="P-loop_NTPase"/>
</dbReference>
<dbReference type="EMBL" id="CM026424">
    <property type="protein sequence ID" value="KAG0580237.1"/>
    <property type="molecule type" value="Genomic_DNA"/>
</dbReference>
<dbReference type="PANTHER" id="PTHR32114">
    <property type="entry name" value="ABC TRANSPORTER ABCH.3"/>
    <property type="match status" value="1"/>
</dbReference>
<dbReference type="InterPro" id="IPR003395">
    <property type="entry name" value="RecF/RecN/SMC_N"/>
</dbReference>
<dbReference type="Gene3D" id="3.60.21.10">
    <property type="match status" value="1"/>
</dbReference>
<keyword evidence="1" id="KW-0175">Coiled coil</keyword>
<dbReference type="GO" id="GO:0051276">
    <property type="term" value="P:chromosome organization"/>
    <property type="evidence" value="ECO:0007669"/>
    <property type="project" value="UniProtKB-ARBA"/>
</dbReference>
<dbReference type="Gene3D" id="3.40.50.300">
    <property type="entry name" value="P-loop containing nucleotide triphosphate hydrolases"/>
    <property type="match status" value="2"/>
</dbReference>
<feature type="domain" description="RecF/RecN/SMC N-terminal" evidence="3">
    <location>
        <begin position="501"/>
        <end position="1174"/>
    </location>
</feature>
<dbReference type="Pfam" id="PF00149">
    <property type="entry name" value="Metallophos"/>
    <property type="match status" value="1"/>
</dbReference>
<dbReference type="GO" id="GO:0016787">
    <property type="term" value="F:hydrolase activity"/>
    <property type="evidence" value="ECO:0007669"/>
    <property type="project" value="InterPro"/>
</dbReference>
<evidence type="ECO:0000259" key="3">
    <source>
        <dbReference type="Pfam" id="PF02463"/>
    </source>
</evidence>
<dbReference type="Proteomes" id="UP000822688">
    <property type="component" value="Chromosome 4"/>
</dbReference>
<evidence type="ECO:0000259" key="2">
    <source>
        <dbReference type="Pfam" id="PF00149"/>
    </source>
</evidence>
<reference evidence="4" key="1">
    <citation type="submission" date="2020-06" db="EMBL/GenBank/DDBJ databases">
        <title>WGS assembly of Ceratodon purpureus strain R40.</title>
        <authorList>
            <person name="Carey S.B."/>
            <person name="Jenkins J."/>
            <person name="Shu S."/>
            <person name="Lovell J.T."/>
            <person name="Sreedasyam A."/>
            <person name="Maumus F."/>
            <person name="Tiley G.P."/>
            <person name="Fernandez-Pozo N."/>
            <person name="Barry K."/>
            <person name="Chen C."/>
            <person name="Wang M."/>
            <person name="Lipzen A."/>
            <person name="Daum C."/>
            <person name="Saski C.A."/>
            <person name="Payton A.C."/>
            <person name="Mcbreen J.C."/>
            <person name="Conrad R.E."/>
            <person name="Kollar L.M."/>
            <person name="Olsson S."/>
            <person name="Huttunen S."/>
            <person name="Landis J.B."/>
            <person name="Wickett N.J."/>
            <person name="Johnson M.G."/>
            <person name="Rensing S.A."/>
            <person name="Grimwood J."/>
            <person name="Schmutz J."/>
            <person name="Mcdaniel S.F."/>
        </authorList>
    </citation>
    <scope>NUCLEOTIDE SEQUENCE</scope>
    <source>
        <strain evidence="4">R40</strain>
    </source>
</reference>
<feature type="domain" description="Calcineurin-like phosphoesterase" evidence="2">
    <location>
        <begin position="95"/>
        <end position="179"/>
    </location>
</feature>
<evidence type="ECO:0008006" key="6">
    <source>
        <dbReference type="Google" id="ProtNLM"/>
    </source>
</evidence>
<dbReference type="CDD" id="cd00267">
    <property type="entry name" value="ABC_ATPase"/>
    <property type="match status" value="1"/>
</dbReference>
<protein>
    <recommendedName>
        <fullName evidence="6">Calcineurin-like phosphoesterase domain-containing protein</fullName>
    </recommendedName>
</protein>
<feature type="coiled-coil region" evidence="1">
    <location>
        <begin position="961"/>
        <end position="995"/>
    </location>
</feature>
<keyword evidence="5" id="KW-1185">Reference proteome</keyword>
<dbReference type="Pfam" id="PF02463">
    <property type="entry name" value="SMC_N"/>
    <property type="match status" value="1"/>
</dbReference>
<dbReference type="SUPFAM" id="SSF52540">
    <property type="entry name" value="P-loop containing nucleoside triphosphate hydrolases"/>
    <property type="match status" value="1"/>
</dbReference>
<dbReference type="InterPro" id="IPR004843">
    <property type="entry name" value="Calcineurin-like_PHP"/>
</dbReference>
<name>A0A8T0IBC0_CERPU</name>
<accession>A0A8T0IBC0</accession>
<dbReference type="AlphaFoldDB" id="A0A8T0IBC0"/>
<feature type="coiled-coil region" evidence="1">
    <location>
        <begin position="833"/>
        <end position="873"/>
    </location>
</feature>